<gene>
    <name evidence="15" type="ORF">G6R29_02675</name>
</gene>
<feature type="region of interest" description="Disordered" evidence="11">
    <location>
        <begin position="433"/>
        <end position="483"/>
    </location>
</feature>
<dbReference type="PANTHER" id="PTHR43099:SF2">
    <property type="entry name" value="UPF0053 PROTEIN YRKA"/>
    <property type="match status" value="1"/>
</dbReference>
<feature type="compositionally biased region" description="Acidic residues" evidence="11">
    <location>
        <begin position="437"/>
        <end position="450"/>
    </location>
</feature>
<dbReference type="Pfam" id="PF00571">
    <property type="entry name" value="CBS"/>
    <property type="match status" value="2"/>
</dbReference>
<evidence type="ECO:0000313" key="15">
    <source>
        <dbReference type="EMBL" id="MBS9338539.1"/>
    </source>
</evidence>
<comment type="caution">
    <text evidence="15">The sequence shown here is derived from an EMBL/GenBank/DDBJ whole genome shotgun (WGS) entry which is preliminary data.</text>
</comment>
<keyword evidence="16" id="KW-1185">Reference proteome</keyword>
<dbReference type="InterPro" id="IPR046342">
    <property type="entry name" value="CBS_dom_sf"/>
</dbReference>
<feature type="domain" description="CBS" evidence="13">
    <location>
        <begin position="289"/>
        <end position="346"/>
    </location>
</feature>
<evidence type="ECO:0000256" key="9">
    <source>
        <dbReference type="PROSITE-ProRule" id="PRU00703"/>
    </source>
</evidence>
<dbReference type="SMART" id="SM01091">
    <property type="entry name" value="CorC_HlyC"/>
    <property type="match status" value="1"/>
</dbReference>
<keyword evidence="6 10" id="KW-1133">Transmembrane helix</keyword>
<comment type="similarity">
    <text evidence="2">Belongs to the UPF0053 family.</text>
</comment>
<dbReference type="Pfam" id="PF01595">
    <property type="entry name" value="CNNM"/>
    <property type="match status" value="1"/>
</dbReference>
<evidence type="ECO:0000256" key="11">
    <source>
        <dbReference type="SAM" id="MobiDB-lite"/>
    </source>
</evidence>
<evidence type="ECO:0000256" key="2">
    <source>
        <dbReference type="ARBA" id="ARBA00006337"/>
    </source>
</evidence>
<keyword evidence="4 10" id="KW-0812">Transmembrane</keyword>
<dbReference type="EMBL" id="JAAMFK010000003">
    <property type="protein sequence ID" value="MBS9338539.1"/>
    <property type="molecule type" value="Genomic_DNA"/>
</dbReference>
<feature type="domain" description="CNNM transmembrane" evidence="14">
    <location>
        <begin position="3"/>
        <end position="205"/>
    </location>
</feature>
<evidence type="ECO:0000256" key="8">
    <source>
        <dbReference type="ARBA" id="ARBA00023136"/>
    </source>
</evidence>
<sequence>MDSGPSFLTNTIIIVFVLLLAILFTLTEYSLVKVRLSALQALQDDRDKPSSNIASAIHMVSHLTEYLSTAQVGITLTSLILGWIGEETVADLIIQSHLLPDVYARPVASVAAIVIFTVLHAVFTDLVPKNIAIESPIKVLLLIVKPVRFFHVALFPLIWILDHMSNWVTHLLGFQVTNEDDIYSQTEILSLSKNAAEAGELDTEDLTFMQRAFEMNDKVAVDVMIDRTSMDVIDVSETISAGLDEYLQKRHSRFPVVADGDKDKVLGYVFNYDLVRQNRISGKEPIAKLMRDIPAVPENMDLHDVMDEMIIKRSPIAVVVDEYGGTAGIITDKDIYEELFGSVRDEMDDEADEYIEKLGDRRYKVSGKTTLYDFQRYFKTDVKELDEDEAVTLTGYVLKRDPDFRTGDSLRIANYQVTALDYENAFIPEFAVKELDPEPETEENTDEEEEATKTKDGLELPKFHLKERNQEDKHSDKKDNQKD</sequence>
<reference evidence="15 16" key="1">
    <citation type="submission" date="2020-02" db="EMBL/GenBank/DDBJ databases">
        <title>Fructobacillus sp. isolated from paper mulberry of Taiwan.</title>
        <authorList>
            <person name="Lin S.-T."/>
        </authorList>
    </citation>
    <scope>NUCLEOTIDE SEQUENCE [LARGE SCALE GENOMIC DNA]</scope>
    <source>
        <strain evidence="15 16">M2-14</strain>
    </source>
</reference>
<dbReference type="SUPFAM" id="SSF56176">
    <property type="entry name" value="FAD-binding/transporter-associated domain-like"/>
    <property type="match status" value="1"/>
</dbReference>
<dbReference type="Gene3D" id="3.30.465.10">
    <property type="match status" value="1"/>
</dbReference>
<evidence type="ECO:0000256" key="3">
    <source>
        <dbReference type="ARBA" id="ARBA00022475"/>
    </source>
</evidence>
<dbReference type="SUPFAM" id="SSF54631">
    <property type="entry name" value="CBS-domain pair"/>
    <property type="match status" value="1"/>
</dbReference>
<feature type="transmembrane region" description="Helical" evidence="12">
    <location>
        <begin position="6"/>
        <end position="26"/>
    </location>
</feature>
<keyword evidence="7 9" id="KW-0129">CBS domain</keyword>
<keyword evidence="3" id="KW-1003">Cell membrane</keyword>
<dbReference type="PROSITE" id="PS51371">
    <property type="entry name" value="CBS"/>
    <property type="match status" value="1"/>
</dbReference>
<dbReference type="Gene3D" id="3.10.580.10">
    <property type="entry name" value="CBS-domain"/>
    <property type="match status" value="1"/>
</dbReference>
<dbReference type="InterPro" id="IPR036318">
    <property type="entry name" value="FAD-bd_PCMH-like_sf"/>
</dbReference>
<evidence type="ECO:0000256" key="7">
    <source>
        <dbReference type="ARBA" id="ARBA00023122"/>
    </source>
</evidence>
<dbReference type="InterPro" id="IPR005170">
    <property type="entry name" value="Transptr-assoc_dom"/>
</dbReference>
<evidence type="ECO:0000256" key="5">
    <source>
        <dbReference type="ARBA" id="ARBA00022737"/>
    </source>
</evidence>
<evidence type="ECO:0000259" key="13">
    <source>
        <dbReference type="PROSITE" id="PS51371"/>
    </source>
</evidence>
<dbReference type="InterPro" id="IPR000644">
    <property type="entry name" value="CBS_dom"/>
</dbReference>
<dbReference type="InterPro" id="IPR002550">
    <property type="entry name" value="CNNM"/>
</dbReference>
<dbReference type="RefSeq" id="WP_213808825.1">
    <property type="nucleotide sequence ID" value="NZ_JAAMFK010000003.1"/>
</dbReference>
<protein>
    <submittedName>
        <fullName evidence="15">HlyC/CorC family transporter</fullName>
    </submittedName>
</protein>
<evidence type="ECO:0000256" key="6">
    <source>
        <dbReference type="ARBA" id="ARBA00022989"/>
    </source>
</evidence>
<evidence type="ECO:0000259" key="14">
    <source>
        <dbReference type="PROSITE" id="PS51846"/>
    </source>
</evidence>
<dbReference type="Proteomes" id="UP001519504">
    <property type="component" value="Unassembled WGS sequence"/>
</dbReference>
<feature type="transmembrane region" description="Helical" evidence="12">
    <location>
        <begin position="104"/>
        <end position="127"/>
    </location>
</feature>
<keyword evidence="5" id="KW-0677">Repeat</keyword>
<dbReference type="PROSITE" id="PS51846">
    <property type="entry name" value="CNNM"/>
    <property type="match status" value="1"/>
</dbReference>
<evidence type="ECO:0000256" key="1">
    <source>
        <dbReference type="ARBA" id="ARBA00004651"/>
    </source>
</evidence>
<dbReference type="PANTHER" id="PTHR43099">
    <property type="entry name" value="UPF0053 PROTEIN YRKA"/>
    <property type="match status" value="1"/>
</dbReference>
<evidence type="ECO:0000313" key="16">
    <source>
        <dbReference type="Proteomes" id="UP001519504"/>
    </source>
</evidence>
<name>A0ABS5QZB9_9LACO</name>
<dbReference type="CDD" id="cd04590">
    <property type="entry name" value="CBS_pair_CorC_HlyC_assoc"/>
    <property type="match status" value="1"/>
</dbReference>
<dbReference type="InterPro" id="IPR044751">
    <property type="entry name" value="Ion_transp-like_CBS"/>
</dbReference>
<evidence type="ECO:0000256" key="4">
    <source>
        <dbReference type="ARBA" id="ARBA00022692"/>
    </source>
</evidence>
<organism evidence="15 16">
    <name type="scientific">Fructobacillus broussonetiae</name>
    <dbReference type="NCBI Taxonomy" id="2713173"/>
    <lineage>
        <taxon>Bacteria</taxon>
        <taxon>Bacillati</taxon>
        <taxon>Bacillota</taxon>
        <taxon>Bacilli</taxon>
        <taxon>Lactobacillales</taxon>
        <taxon>Lactobacillaceae</taxon>
        <taxon>Fructobacillus</taxon>
    </lineage>
</organism>
<dbReference type="Pfam" id="PF03471">
    <property type="entry name" value="CorC_HlyC"/>
    <property type="match status" value="1"/>
</dbReference>
<evidence type="ECO:0000256" key="10">
    <source>
        <dbReference type="PROSITE-ProRule" id="PRU01193"/>
    </source>
</evidence>
<feature type="transmembrane region" description="Helical" evidence="12">
    <location>
        <begin position="139"/>
        <end position="161"/>
    </location>
</feature>
<dbReference type="InterPro" id="IPR051676">
    <property type="entry name" value="UPF0053_domain"/>
</dbReference>
<comment type="subcellular location">
    <subcellularLocation>
        <location evidence="1">Cell membrane</location>
        <topology evidence="1">Multi-pass membrane protein</topology>
    </subcellularLocation>
</comment>
<evidence type="ECO:0000256" key="12">
    <source>
        <dbReference type="SAM" id="Phobius"/>
    </source>
</evidence>
<feature type="compositionally biased region" description="Basic and acidic residues" evidence="11">
    <location>
        <begin position="451"/>
        <end position="483"/>
    </location>
</feature>
<keyword evidence="8 10" id="KW-0472">Membrane</keyword>
<accession>A0ABS5QZB9</accession>
<dbReference type="InterPro" id="IPR016169">
    <property type="entry name" value="FAD-bd_PCMH_sub2"/>
</dbReference>
<proteinExistence type="inferred from homology"/>